<sequence length="360" mass="38707">MNKEKKRKGEKGTEKPQRVFEDFGEVSPDRNPTGWAGGKRKPLGDVPNATRSPSAGAARVPPRCPRPFVSAPRSSRPPGGALRWGGTGGVSRSYGRVPVSMGVSCCLWACPGACGRVQVPVDGAVSRYRVPGSVPVPRRVLFPCPGAVSCVLSSFPRRVPIPFLPPVSQGVSRSRVPRRVPAPLPLPLPRRVPVPSPFPGRVPVPWAGRAEAAMALNGALALRVAYASFGALSGLSAFCAWSVVPALRQPGTAAAGGLSGVLALWALITHVMYLQDYWRTWLKGLRFFLSVGILFSALSGLGFCAFLALAITQHQSLTDPKSYYLSCVWSFMALKWALLLSLYSHRYRAEFADISILSDF</sequence>
<dbReference type="PANTHER" id="PTHR31525:SF1">
    <property type="entry name" value="HEME TRANSPORTER HRG1"/>
    <property type="match status" value="1"/>
</dbReference>
<name>A0A8C5JN86_JUNHY</name>
<feature type="transmembrane region" description="Helical" evidence="13">
    <location>
        <begin position="323"/>
        <end position="343"/>
    </location>
</feature>
<protein>
    <submittedName>
        <fullName evidence="14">Solute carrier family 48 member 1</fullName>
    </submittedName>
</protein>
<evidence type="ECO:0000313" key="15">
    <source>
        <dbReference type="Proteomes" id="UP000694408"/>
    </source>
</evidence>
<evidence type="ECO:0000256" key="5">
    <source>
        <dbReference type="ARBA" id="ARBA00022448"/>
    </source>
</evidence>
<dbReference type="GO" id="GO:0010008">
    <property type="term" value="C:endosome membrane"/>
    <property type="evidence" value="ECO:0007669"/>
    <property type="project" value="UniProtKB-SubCell"/>
</dbReference>
<keyword evidence="8 13" id="KW-1133">Transmembrane helix</keyword>
<keyword evidence="10" id="KW-0458">Lysosome</keyword>
<evidence type="ECO:0000256" key="6">
    <source>
        <dbReference type="ARBA" id="ARBA00022692"/>
    </source>
</evidence>
<dbReference type="Proteomes" id="UP000694408">
    <property type="component" value="Unplaced"/>
</dbReference>
<feature type="transmembrane region" description="Helical" evidence="13">
    <location>
        <begin position="224"/>
        <end position="247"/>
    </location>
</feature>
<accession>A0A8C5JN86</accession>
<dbReference type="Ensembl" id="ENSJHYT00000025412.1">
    <property type="protein sequence ID" value="ENSJHYP00000021074.1"/>
    <property type="gene ID" value="ENSJHYG00000015935.1"/>
</dbReference>
<evidence type="ECO:0000256" key="9">
    <source>
        <dbReference type="ARBA" id="ARBA00023136"/>
    </source>
</evidence>
<feature type="region of interest" description="Disordered" evidence="12">
    <location>
        <begin position="1"/>
        <end position="89"/>
    </location>
</feature>
<feature type="transmembrane region" description="Helical" evidence="13">
    <location>
        <begin position="253"/>
        <end position="275"/>
    </location>
</feature>
<evidence type="ECO:0000256" key="13">
    <source>
        <dbReference type="SAM" id="Phobius"/>
    </source>
</evidence>
<keyword evidence="15" id="KW-1185">Reference proteome</keyword>
<dbReference type="GO" id="GO:0020037">
    <property type="term" value="F:heme binding"/>
    <property type="evidence" value="ECO:0007669"/>
    <property type="project" value="TreeGrafter"/>
</dbReference>
<dbReference type="GO" id="GO:0030670">
    <property type="term" value="C:phagocytic vesicle membrane"/>
    <property type="evidence" value="ECO:0007669"/>
    <property type="project" value="UniProtKB-SubCell"/>
</dbReference>
<evidence type="ECO:0000256" key="2">
    <source>
        <dbReference type="ARBA" id="ARBA00004265"/>
    </source>
</evidence>
<feature type="transmembrane region" description="Helical" evidence="13">
    <location>
        <begin position="287"/>
        <end position="311"/>
    </location>
</feature>
<dbReference type="GO" id="GO:0005886">
    <property type="term" value="C:plasma membrane"/>
    <property type="evidence" value="ECO:0007669"/>
    <property type="project" value="TreeGrafter"/>
</dbReference>
<organism evidence="14 15">
    <name type="scientific">Junco hyemalis</name>
    <name type="common">Dark-eyed junco</name>
    <dbReference type="NCBI Taxonomy" id="40217"/>
    <lineage>
        <taxon>Eukaryota</taxon>
        <taxon>Metazoa</taxon>
        <taxon>Chordata</taxon>
        <taxon>Craniata</taxon>
        <taxon>Vertebrata</taxon>
        <taxon>Euteleostomi</taxon>
        <taxon>Archelosauria</taxon>
        <taxon>Archosauria</taxon>
        <taxon>Dinosauria</taxon>
        <taxon>Saurischia</taxon>
        <taxon>Theropoda</taxon>
        <taxon>Coelurosauria</taxon>
        <taxon>Aves</taxon>
        <taxon>Neognathae</taxon>
        <taxon>Neoaves</taxon>
        <taxon>Telluraves</taxon>
        <taxon>Australaves</taxon>
        <taxon>Passeriformes</taxon>
        <taxon>Passerellidae</taxon>
        <taxon>Junco</taxon>
    </lineage>
</organism>
<dbReference type="PRINTS" id="PR02095">
    <property type="entry name" value="TRNSPORTRHRG"/>
</dbReference>
<evidence type="ECO:0000256" key="3">
    <source>
        <dbReference type="ARBA" id="ARBA00004337"/>
    </source>
</evidence>
<evidence type="ECO:0000313" key="14">
    <source>
        <dbReference type="Ensembl" id="ENSJHYP00000021074.1"/>
    </source>
</evidence>
<dbReference type="Pfam" id="PF16954">
    <property type="entry name" value="HRG"/>
    <property type="match status" value="2"/>
</dbReference>
<evidence type="ECO:0000256" key="10">
    <source>
        <dbReference type="ARBA" id="ARBA00023228"/>
    </source>
</evidence>
<keyword evidence="5" id="KW-0813">Transport</keyword>
<evidence type="ECO:0000256" key="12">
    <source>
        <dbReference type="SAM" id="MobiDB-lite"/>
    </source>
</evidence>
<dbReference type="AlphaFoldDB" id="A0A8C5JN86"/>
<dbReference type="GO" id="GO:0005765">
    <property type="term" value="C:lysosomal membrane"/>
    <property type="evidence" value="ECO:0007669"/>
    <property type="project" value="UniProtKB-SubCell"/>
</dbReference>
<dbReference type="GO" id="GO:0015232">
    <property type="term" value="F:heme transmembrane transporter activity"/>
    <property type="evidence" value="ECO:0007669"/>
    <property type="project" value="InterPro"/>
</dbReference>
<dbReference type="PANTHER" id="PTHR31525">
    <property type="entry name" value="HEME TRANSPORTER HRG1"/>
    <property type="match status" value="1"/>
</dbReference>
<keyword evidence="7" id="KW-0967">Endosome</keyword>
<proteinExistence type="inferred from homology"/>
<comment type="subcellular location">
    <subcellularLocation>
        <location evidence="2">Cytoplasmic vesicle</location>
        <location evidence="2">Phagosome membrane</location>
        <topology evidence="2">Multi-pass membrane protein</topology>
    </subcellularLocation>
    <subcellularLocation>
        <location evidence="3">Endosome membrane</location>
        <topology evidence="3">Multi-pass membrane protein</topology>
    </subcellularLocation>
    <subcellularLocation>
        <location evidence="1">Lysosome membrane</location>
        <topology evidence="1">Multi-pass membrane protein</topology>
    </subcellularLocation>
</comment>
<comment type="catalytic activity">
    <reaction evidence="11">
        <text>heme b(in) = heme b(out)</text>
        <dbReference type="Rhea" id="RHEA:75443"/>
        <dbReference type="ChEBI" id="CHEBI:60344"/>
    </reaction>
</comment>
<comment type="similarity">
    <text evidence="4">Belongs to the HRG family.</text>
</comment>
<feature type="compositionally biased region" description="Basic and acidic residues" evidence="12">
    <location>
        <begin position="10"/>
        <end position="21"/>
    </location>
</feature>
<keyword evidence="6 13" id="KW-0812">Transmembrane</keyword>
<evidence type="ECO:0000256" key="1">
    <source>
        <dbReference type="ARBA" id="ARBA00004155"/>
    </source>
</evidence>
<evidence type="ECO:0000256" key="8">
    <source>
        <dbReference type="ARBA" id="ARBA00022989"/>
    </source>
</evidence>
<keyword evidence="9 13" id="KW-0472">Membrane</keyword>
<evidence type="ECO:0000256" key="7">
    <source>
        <dbReference type="ARBA" id="ARBA00022753"/>
    </source>
</evidence>
<reference evidence="14" key="2">
    <citation type="submission" date="2025-09" db="UniProtKB">
        <authorList>
            <consortium name="Ensembl"/>
        </authorList>
    </citation>
    <scope>IDENTIFICATION</scope>
</reference>
<evidence type="ECO:0000256" key="4">
    <source>
        <dbReference type="ARBA" id="ARBA00006203"/>
    </source>
</evidence>
<dbReference type="InterPro" id="IPR026218">
    <property type="entry name" value="HRG"/>
</dbReference>
<reference evidence="14" key="1">
    <citation type="submission" date="2025-08" db="UniProtKB">
        <authorList>
            <consortium name="Ensembl"/>
        </authorList>
    </citation>
    <scope>IDENTIFICATION</scope>
</reference>
<evidence type="ECO:0000256" key="11">
    <source>
        <dbReference type="ARBA" id="ARBA00035075"/>
    </source>
</evidence>